<evidence type="ECO:0000313" key="2">
    <source>
        <dbReference type="EMBL" id="TYB47793.1"/>
    </source>
</evidence>
<dbReference type="STRING" id="1220554.GCA_001552135_03790"/>
<reference evidence="2 3" key="1">
    <citation type="submission" date="2019-08" db="EMBL/GenBank/DDBJ databases">
        <title>Actinomadura sp. nov. CYP1-5 isolated from mountain soil.</title>
        <authorList>
            <person name="Songsumanus A."/>
            <person name="Kuncharoen N."/>
            <person name="Kudo T."/>
            <person name="Yuki M."/>
            <person name="Igarashi Y."/>
            <person name="Tanasupawat S."/>
        </authorList>
    </citation>
    <scope>NUCLEOTIDE SEQUENCE [LARGE SCALE GENOMIC DNA]</scope>
    <source>
        <strain evidence="2 3">JCM 14158</strain>
    </source>
</reference>
<keyword evidence="1" id="KW-0472">Membrane</keyword>
<proteinExistence type="predicted"/>
<keyword evidence="1" id="KW-0812">Transmembrane</keyword>
<sequence>MNRLIVAASAAIALTALSGRIEVGAGAALAVLALWWILTGGVHNRLEQREHRSPRRGERT</sequence>
<dbReference type="EMBL" id="VSFG01000001">
    <property type="protein sequence ID" value="TYB47793.1"/>
    <property type="molecule type" value="Genomic_DNA"/>
</dbReference>
<evidence type="ECO:0000313" key="3">
    <source>
        <dbReference type="Proteomes" id="UP000323380"/>
    </source>
</evidence>
<dbReference type="Proteomes" id="UP000323380">
    <property type="component" value="Unassembled WGS sequence"/>
</dbReference>
<accession>A0A5D0NT31</accession>
<keyword evidence="3" id="KW-1185">Reference proteome</keyword>
<gene>
    <name evidence="2" type="ORF">FXF69_00605</name>
</gene>
<dbReference type="AlphaFoldDB" id="A0A5D0NT31"/>
<organism evidence="2 3">
    <name type="scientific">Actinomadura chibensis</name>
    <dbReference type="NCBI Taxonomy" id="392828"/>
    <lineage>
        <taxon>Bacteria</taxon>
        <taxon>Bacillati</taxon>
        <taxon>Actinomycetota</taxon>
        <taxon>Actinomycetes</taxon>
        <taxon>Streptosporangiales</taxon>
        <taxon>Thermomonosporaceae</taxon>
        <taxon>Actinomadura</taxon>
    </lineage>
</organism>
<name>A0A5D0NT31_9ACTN</name>
<keyword evidence="1" id="KW-1133">Transmembrane helix</keyword>
<dbReference type="RefSeq" id="WP_148344009.1">
    <property type="nucleotide sequence ID" value="NZ_VSFG01000001.1"/>
</dbReference>
<evidence type="ECO:0000256" key="1">
    <source>
        <dbReference type="SAM" id="Phobius"/>
    </source>
</evidence>
<comment type="caution">
    <text evidence="2">The sequence shown here is derived from an EMBL/GenBank/DDBJ whole genome shotgun (WGS) entry which is preliminary data.</text>
</comment>
<feature type="transmembrane region" description="Helical" evidence="1">
    <location>
        <begin position="28"/>
        <end position="46"/>
    </location>
</feature>
<protein>
    <submittedName>
        <fullName evidence="2">Uncharacterized protein</fullName>
    </submittedName>
</protein>